<dbReference type="EMBL" id="BIFQ01000002">
    <property type="protein sequence ID" value="GCE08065.1"/>
    <property type="molecule type" value="Genomic_DNA"/>
</dbReference>
<sequence length="566" mass="62228">MKPDNNSKLTAANIEEKIQQVFQSRGQSGTSASLDETVLQDLYQTLYRGDEAIMERTWHRLAQRYPLIEQSDDTTQAASDVRTVITFPQPGTSRSQPTPKRPPQRSRTRTLSVLMLVAACLLIIGGSLILFTQYQKPTQPAAPPQKGPLQFFDRQGKLIYQIDSHNKVTVGNTPLTRDFMNYSLDKLATDLHVKRADLPAMGLKVTTTLDMQLQTQAYQKAQQTIAQTRQTHNIGDAAAVVLDYHDGSIRALFGNLNTQYSGYNVATLESRPLASAFKPITYLTAFERGISPGEVVDDAPQSFPSNDNGDPAYSPLDYGMSYQGLISYRQALQHNSNIPAVQLLTRTKLDPLLKQAQALGLHTPPPQHTGYSAALGTFGETVLNVTAAYGTIANQGISVTPHTIEQVTDSSGHVRYQASHLGRRIIKPGTAFMITDILSDQQARTEVYGKCSPIFLYSASREQCQIDQPGTIYPAAIETGESAIVHDTWTIGYTTDYVAGVWAGNDNYEPMKGTVIATDGAGQIWHDTMQLAEQGLPIKQFPGPPSDVVKKTATYHGVTTTDWYLK</sequence>
<keyword evidence="4" id="KW-0812">Transmembrane</keyword>
<feature type="transmembrane region" description="Helical" evidence="4">
    <location>
        <begin position="110"/>
        <end position="131"/>
    </location>
</feature>
<evidence type="ECO:0000313" key="6">
    <source>
        <dbReference type="EMBL" id="GCE08065.1"/>
    </source>
</evidence>
<name>A0A401ZMH8_9CHLR</name>
<keyword evidence="2" id="KW-0808">Transferase</keyword>
<evidence type="ECO:0000313" key="7">
    <source>
        <dbReference type="Proteomes" id="UP000287224"/>
    </source>
</evidence>
<dbReference type="InterPro" id="IPR012338">
    <property type="entry name" value="Beta-lactam/transpept-like"/>
</dbReference>
<gene>
    <name evidence="6" type="ORF">KDAU_53940</name>
</gene>
<dbReference type="GO" id="GO:0009252">
    <property type="term" value="P:peptidoglycan biosynthetic process"/>
    <property type="evidence" value="ECO:0007669"/>
    <property type="project" value="TreeGrafter"/>
</dbReference>
<organism evidence="6 7">
    <name type="scientific">Dictyobacter aurantiacus</name>
    <dbReference type="NCBI Taxonomy" id="1936993"/>
    <lineage>
        <taxon>Bacteria</taxon>
        <taxon>Bacillati</taxon>
        <taxon>Chloroflexota</taxon>
        <taxon>Ktedonobacteria</taxon>
        <taxon>Ktedonobacterales</taxon>
        <taxon>Dictyobacteraceae</taxon>
        <taxon>Dictyobacter</taxon>
    </lineage>
</organism>
<dbReference type="Pfam" id="PF00905">
    <property type="entry name" value="Transpeptidase"/>
    <property type="match status" value="1"/>
</dbReference>
<dbReference type="RefSeq" id="WP_160146146.1">
    <property type="nucleotide sequence ID" value="NZ_BIFQ01000002.1"/>
</dbReference>
<dbReference type="Proteomes" id="UP000287224">
    <property type="component" value="Unassembled WGS sequence"/>
</dbReference>
<dbReference type="GO" id="GO:0008658">
    <property type="term" value="F:penicillin binding"/>
    <property type="evidence" value="ECO:0007669"/>
    <property type="project" value="InterPro"/>
</dbReference>
<keyword evidence="7" id="KW-1185">Reference proteome</keyword>
<comment type="caution">
    <text evidence="6">The sequence shown here is derived from an EMBL/GenBank/DDBJ whole genome shotgun (WGS) entry which is preliminary data.</text>
</comment>
<dbReference type="AlphaFoldDB" id="A0A401ZMH8"/>
<evidence type="ECO:0000256" key="1">
    <source>
        <dbReference type="ARBA" id="ARBA00022676"/>
    </source>
</evidence>
<keyword evidence="4" id="KW-1133">Transmembrane helix</keyword>
<dbReference type="OrthoDB" id="154632at2"/>
<dbReference type="InterPro" id="IPR050396">
    <property type="entry name" value="Glycosyltr_51/Transpeptidase"/>
</dbReference>
<dbReference type="PANTHER" id="PTHR32282">
    <property type="entry name" value="BINDING PROTEIN TRANSPEPTIDASE, PUTATIVE-RELATED"/>
    <property type="match status" value="1"/>
</dbReference>
<dbReference type="PANTHER" id="PTHR32282:SF15">
    <property type="entry name" value="PENICILLIN-BINDING PROTEIN 1C"/>
    <property type="match status" value="1"/>
</dbReference>
<protein>
    <recommendedName>
        <fullName evidence="5">Penicillin-binding protein transpeptidase domain-containing protein</fullName>
    </recommendedName>
</protein>
<dbReference type="SUPFAM" id="SSF56601">
    <property type="entry name" value="beta-lactamase/transpeptidase-like"/>
    <property type="match status" value="1"/>
</dbReference>
<keyword evidence="1" id="KW-0328">Glycosyltransferase</keyword>
<dbReference type="GO" id="GO:0030288">
    <property type="term" value="C:outer membrane-bounded periplasmic space"/>
    <property type="evidence" value="ECO:0007669"/>
    <property type="project" value="TreeGrafter"/>
</dbReference>
<keyword evidence="4" id="KW-0472">Membrane</keyword>
<evidence type="ECO:0000256" key="2">
    <source>
        <dbReference type="ARBA" id="ARBA00022679"/>
    </source>
</evidence>
<feature type="domain" description="Penicillin-binding protein transpeptidase" evidence="5">
    <location>
        <begin position="238"/>
        <end position="446"/>
    </location>
</feature>
<evidence type="ECO:0000256" key="4">
    <source>
        <dbReference type="SAM" id="Phobius"/>
    </source>
</evidence>
<feature type="region of interest" description="Disordered" evidence="3">
    <location>
        <begin position="86"/>
        <end position="107"/>
    </location>
</feature>
<accession>A0A401ZMH8</accession>
<feature type="compositionally biased region" description="Polar residues" evidence="3">
    <location>
        <begin position="89"/>
        <end position="98"/>
    </location>
</feature>
<reference evidence="7" key="1">
    <citation type="submission" date="2018-12" db="EMBL/GenBank/DDBJ databases">
        <title>Tengunoibacter tsumagoiensis gen. nov., sp. nov., Dictyobacter kobayashii sp. nov., D. alpinus sp. nov., and D. joshuensis sp. nov. and description of Dictyobacteraceae fam. nov. within the order Ktedonobacterales isolated from Tengu-no-mugimeshi.</title>
        <authorList>
            <person name="Wang C.M."/>
            <person name="Zheng Y."/>
            <person name="Sakai Y."/>
            <person name="Toyoda A."/>
            <person name="Minakuchi Y."/>
            <person name="Abe K."/>
            <person name="Yokota A."/>
            <person name="Yabe S."/>
        </authorList>
    </citation>
    <scope>NUCLEOTIDE SEQUENCE [LARGE SCALE GENOMIC DNA]</scope>
    <source>
        <strain evidence="7">S-27</strain>
    </source>
</reference>
<evidence type="ECO:0000259" key="5">
    <source>
        <dbReference type="Pfam" id="PF00905"/>
    </source>
</evidence>
<proteinExistence type="predicted"/>
<dbReference type="InterPro" id="IPR001460">
    <property type="entry name" value="PCN-bd_Tpept"/>
</dbReference>
<evidence type="ECO:0000256" key="3">
    <source>
        <dbReference type="SAM" id="MobiDB-lite"/>
    </source>
</evidence>
<dbReference type="Gene3D" id="3.40.710.10">
    <property type="entry name" value="DD-peptidase/beta-lactamase superfamily"/>
    <property type="match status" value="1"/>
</dbReference>
<dbReference type="GO" id="GO:0008955">
    <property type="term" value="F:peptidoglycan glycosyltransferase activity"/>
    <property type="evidence" value="ECO:0007669"/>
    <property type="project" value="TreeGrafter"/>
</dbReference>